<dbReference type="EMBL" id="JALLBG020000077">
    <property type="protein sequence ID" value="KAL3767191.1"/>
    <property type="molecule type" value="Genomic_DNA"/>
</dbReference>
<evidence type="ECO:0000256" key="3">
    <source>
        <dbReference type="ARBA" id="ARBA00022840"/>
    </source>
</evidence>
<dbReference type="PRINTS" id="PR00819">
    <property type="entry name" value="CBXCFQXSUPER"/>
</dbReference>
<dbReference type="InterPro" id="IPR027417">
    <property type="entry name" value="P-loop_NTPase"/>
</dbReference>
<gene>
    <name evidence="6" type="ORF">ACHAWU_003282</name>
</gene>
<reference evidence="6 7" key="1">
    <citation type="submission" date="2024-10" db="EMBL/GenBank/DDBJ databases">
        <title>Updated reference genomes for cyclostephanoid diatoms.</title>
        <authorList>
            <person name="Roberts W.R."/>
            <person name="Alverson A.J."/>
        </authorList>
    </citation>
    <scope>NUCLEOTIDE SEQUENCE [LARGE SCALE GENOMIC DNA]</scope>
    <source>
        <strain evidence="6 7">AJA232-27</strain>
    </source>
</reference>
<evidence type="ECO:0000256" key="4">
    <source>
        <dbReference type="SAM" id="MobiDB-lite"/>
    </source>
</evidence>
<keyword evidence="3" id="KW-0067">ATP-binding</keyword>
<evidence type="ECO:0000256" key="2">
    <source>
        <dbReference type="ARBA" id="ARBA00022741"/>
    </source>
</evidence>
<accession>A0ABD3MTA9</accession>
<feature type="region of interest" description="Disordered" evidence="4">
    <location>
        <begin position="1"/>
        <end position="57"/>
    </location>
</feature>
<sequence>MNEDSHSITGASRRIREGVVGRSGGGSSSGGDKPQSYQSKQQRPPAIDASKSKDTQDIMSMVVSPAASTTGGEQRIATMAPLSDPEYVDLHELAKGWKAALSYCSDPRTRHEARVKNDRGNLPLHSAASFRAPVEVIEGLLEAYPEAASMTNNYGNLALHFTAWKKGPLDCMKLLLQVFPEGAAQKNNHGNLPLHYAAHYNAPIEVVEALYHAYPEAAHHKNNDSNTPLDLAVADGASGNVVALLQGKSVPPNDEEIYLGAKSRYERVEREMQKQMSNHGTLQSDLDVLLGFLMDVQENHPSAMYSSGIDPEKCGHGDLNALMEQVRIAGEEEQKSIEEDEVKQIEDSLVPPDDPVEVALSEIIGLDAIKNQIRGLRRTIEVDRLRGLKPGECDRPRHFILTGSPGCGKTYAARLLLPLLYKIGAVPTEKYVEVGRNDLVDARSEERTIEKTRRVLDRARGGVLFVDEVYNLLPCNGRQGSQDHGPAALKVLADSLPGGDPLIILAGYALDLQRIVSSDIGFKGRFLLRLELPDPTPFELARMVATKLGRRGYILGEGLTARYIADAILSMGDDWCVDRNGRLADDLVHSIRMELRKKVVSGNDIGTLSPAMSSRMPITMPEEVIITVEDFQNAFRNGI</sequence>
<dbReference type="InterPro" id="IPR002110">
    <property type="entry name" value="Ankyrin_rpt"/>
</dbReference>
<dbReference type="InterPro" id="IPR050773">
    <property type="entry name" value="CbxX/CfxQ_RuBisCO_ESX"/>
</dbReference>
<keyword evidence="7" id="KW-1185">Reference proteome</keyword>
<feature type="domain" description="AAA+ ATPase" evidence="5">
    <location>
        <begin position="395"/>
        <end position="536"/>
    </location>
</feature>
<proteinExistence type="inferred from homology"/>
<dbReference type="GO" id="GO:0005524">
    <property type="term" value="F:ATP binding"/>
    <property type="evidence" value="ECO:0007669"/>
    <property type="project" value="UniProtKB-KW"/>
</dbReference>
<dbReference type="AlphaFoldDB" id="A0ABD3MTA9"/>
<dbReference type="InterPro" id="IPR003593">
    <property type="entry name" value="AAA+_ATPase"/>
</dbReference>
<keyword evidence="2" id="KW-0547">Nucleotide-binding</keyword>
<dbReference type="InterPro" id="IPR000641">
    <property type="entry name" value="CbxX/CfxQ"/>
</dbReference>
<dbReference type="Pfam" id="PF12796">
    <property type="entry name" value="Ank_2"/>
    <property type="match status" value="1"/>
</dbReference>
<dbReference type="SUPFAM" id="SSF52540">
    <property type="entry name" value="P-loop containing nucleoside triphosphate hydrolases"/>
    <property type="match status" value="1"/>
</dbReference>
<evidence type="ECO:0000313" key="6">
    <source>
        <dbReference type="EMBL" id="KAL3767191.1"/>
    </source>
</evidence>
<organism evidence="6 7">
    <name type="scientific">Discostella pseudostelligera</name>
    <dbReference type="NCBI Taxonomy" id="259834"/>
    <lineage>
        <taxon>Eukaryota</taxon>
        <taxon>Sar</taxon>
        <taxon>Stramenopiles</taxon>
        <taxon>Ochrophyta</taxon>
        <taxon>Bacillariophyta</taxon>
        <taxon>Coscinodiscophyceae</taxon>
        <taxon>Thalassiosirophycidae</taxon>
        <taxon>Stephanodiscales</taxon>
        <taxon>Stephanodiscaceae</taxon>
        <taxon>Discostella</taxon>
    </lineage>
</organism>
<comment type="caution">
    <text evidence="6">The sequence shown here is derived from an EMBL/GenBank/DDBJ whole genome shotgun (WGS) entry which is preliminary data.</text>
</comment>
<dbReference type="Gene3D" id="1.25.40.20">
    <property type="entry name" value="Ankyrin repeat-containing domain"/>
    <property type="match status" value="1"/>
</dbReference>
<dbReference type="SMART" id="SM00382">
    <property type="entry name" value="AAA"/>
    <property type="match status" value="1"/>
</dbReference>
<evidence type="ECO:0000256" key="1">
    <source>
        <dbReference type="ARBA" id="ARBA00010378"/>
    </source>
</evidence>
<comment type="similarity">
    <text evidence="1">Belongs to the CbxX/CfxQ family.</text>
</comment>
<name>A0ABD3MTA9_9STRA</name>
<dbReference type="SMART" id="SM00248">
    <property type="entry name" value="ANK"/>
    <property type="match status" value="4"/>
</dbReference>
<dbReference type="Pfam" id="PF00004">
    <property type="entry name" value="AAA"/>
    <property type="match status" value="1"/>
</dbReference>
<dbReference type="CDD" id="cd00009">
    <property type="entry name" value="AAA"/>
    <property type="match status" value="1"/>
</dbReference>
<dbReference type="InterPro" id="IPR036770">
    <property type="entry name" value="Ankyrin_rpt-contain_sf"/>
</dbReference>
<protein>
    <recommendedName>
        <fullName evidence="5">AAA+ ATPase domain-containing protein</fullName>
    </recommendedName>
</protein>
<dbReference type="PANTHER" id="PTHR43392">
    <property type="entry name" value="AAA-TYPE ATPASE FAMILY PROTEIN / ANKYRIN REPEAT FAMILY PROTEIN"/>
    <property type="match status" value="1"/>
</dbReference>
<evidence type="ECO:0000259" key="5">
    <source>
        <dbReference type="SMART" id="SM00382"/>
    </source>
</evidence>
<evidence type="ECO:0000313" key="7">
    <source>
        <dbReference type="Proteomes" id="UP001530293"/>
    </source>
</evidence>
<dbReference type="PANTHER" id="PTHR43392:SF2">
    <property type="entry name" value="AAA-TYPE ATPASE FAMILY PROTEIN _ ANKYRIN REPEAT FAMILY PROTEIN"/>
    <property type="match status" value="1"/>
</dbReference>
<dbReference type="SUPFAM" id="SSF48403">
    <property type="entry name" value="Ankyrin repeat"/>
    <property type="match status" value="1"/>
</dbReference>
<dbReference type="Gene3D" id="3.40.50.300">
    <property type="entry name" value="P-loop containing nucleotide triphosphate hydrolases"/>
    <property type="match status" value="1"/>
</dbReference>
<dbReference type="Proteomes" id="UP001530293">
    <property type="component" value="Unassembled WGS sequence"/>
</dbReference>
<dbReference type="InterPro" id="IPR003959">
    <property type="entry name" value="ATPase_AAA_core"/>
</dbReference>